<evidence type="ECO:0000313" key="1">
    <source>
        <dbReference type="EMBL" id="KTD32731.1"/>
    </source>
</evidence>
<protein>
    <submittedName>
        <fullName evidence="1">Uncharacterized protein</fullName>
    </submittedName>
</protein>
<keyword evidence="2" id="KW-1185">Reference proteome</keyword>
<dbReference type="STRING" id="45070.Lnau_2379"/>
<reference evidence="1 2" key="1">
    <citation type="submission" date="2015-11" db="EMBL/GenBank/DDBJ databases">
        <title>Genomic analysis of 38 Legionella species identifies large and diverse effector repertoires.</title>
        <authorList>
            <person name="Burstein D."/>
            <person name="Amaro F."/>
            <person name="Zusman T."/>
            <person name="Lifshitz Z."/>
            <person name="Cohen O."/>
            <person name="Gilbert J.A."/>
            <person name="Pupko T."/>
            <person name="Shuman H.A."/>
            <person name="Segal G."/>
        </authorList>
    </citation>
    <scope>NUCLEOTIDE SEQUENCE [LARGE SCALE GENOMIC DNA]</scope>
    <source>
        <strain evidence="1 2">ATCC 49506</strain>
    </source>
</reference>
<sequence>MSHGKSTYKIKQSNDQLLNSLDALLNQYKESHYISHSSERQLHGLYRFEATFNYLRKQSEMPTEAIILIVYDLAIFDSSNPFLTGFIRHHLEQTIECPLLEALRYKGGVDWTGKMLQMLYMNLDEEMQLQLPKLKTLGIVAGLEQYANHLCQQEISALVGKQLLDTSKEIVNAINSHEQLDRRLFRNIIQQARQPNKDEQIPLPPSLYLKALAYLCSAIAYVFNCPINKLSSHKEVHHFFYNANANSELAEMEYIGSHQYAFR</sequence>
<organism evidence="1 2">
    <name type="scientific">Legionella nautarum</name>
    <dbReference type="NCBI Taxonomy" id="45070"/>
    <lineage>
        <taxon>Bacteria</taxon>
        <taxon>Pseudomonadati</taxon>
        <taxon>Pseudomonadota</taxon>
        <taxon>Gammaproteobacteria</taxon>
        <taxon>Legionellales</taxon>
        <taxon>Legionellaceae</taxon>
        <taxon>Legionella</taxon>
    </lineage>
</organism>
<proteinExistence type="predicted"/>
<dbReference type="EMBL" id="LNYO01000024">
    <property type="protein sequence ID" value="KTD32731.1"/>
    <property type="molecule type" value="Genomic_DNA"/>
</dbReference>
<accession>A0A0W0WK88</accession>
<name>A0A0W0WK88_9GAMM</name>
<dbReference type="Proteomes" id="UP000054725">
    <property type="component" value="Unassembled WGS sequence"/>
</dbReference>
<gene>
    <name evidence="1" type="ORF">Lnau_2379</name>
</gene>
<dbReference type="AlphaFoldDB" id="A0A0W0WK88"/>
<comment type="caution">
    <text evidence="1">The sequence shown here is derived from an EMBL/GenBank/DDBJ whole genome shotgun (WGS) entry which is preliminary data.</text>
</comment>
<evidence type="ECO:0000313" key="2">
    <source>
        <dbReference type="Proteomes" id="UP000054725"/>
    </source>
</evidence>
<dbReference type="PATRIC" id="fig|45070.6.peg.2512"/>
<dbReference type="RefSeq" id="WP_058505382.1">
    <property type="nucleotide sequence ID" value="NZ_CAAAIF010000004.1"/>
</dbReference>